<evidence type="ECO:0000313" key="3">
    <source>
        <dbReference type="EMBL" id="OXA49381.1"/>
    </source>
</evidence>
<gene>
    <name evidence="3" type="ORF">Fcan01_16040</name>
</gene>
<protein>
    <submittedName>
        <fullName evidence="3">Retrovirus-related Pol polyprotein from type-2 retrotransposable element R2DM</fullName>
    </submittedName>
</protein>
<sequence>MSRRKTGADADTFFEGMRWMDSPASETMSQDWGEVLSRLKMTTPTLRRVPKGARKEVARALTKVLEEVTTANTEEVWGKLFLFPYACLSVPQKTDKPPRVIESVAKKVEAKLVDGDVRGAIRLACSDDTIAPMTQETIDALIAKHPPHPEPTNYPVPPKNSVEPAAVEVLEVTTAIASFPPGSAGGLDSLRPQILKDIVAVEQGEAGTNLIDALLNFINVVLRGSVPVSFCPIFYGASLTALKKKTGGIRPVALGVGTKGGAEAAAHAARIYWGHKHTTAKAFLKLDFSNAFNEIRRDTILSIILQRFPSMFSFLSQAYSSPSQLFYGDTPISSRRGAQQGDPIGPALFALVVQPIILAIETELNLWYLDDATLADTPEKVLEALDTIVRMGADVGLLLNTAKCEVGVLGADDHTRSKILERFRQAAPGIQEISPATAVLLGAPLTDEAIESVVGTKTDQLAKLGARLLELSSHSAFFLLRASISTPRLIYFLRCAPTWRRFDALTLYDAKLKESMEGILNCSLSPQSWLQSSLPVGDGGLGVRHAVDVAIPCFLASAYSVLPLVERLLPPYLHGTDTALQEGEERWNPMGPAEFPPPEVRGFQASWEVPQQEAAINHLRNRASTPEDKARLLAMGQPHVGAWLNAVPSPQLGTLLPNETFRIACALRLGCDVCHSHKCPCGAMVTSKGYHGLSCKSSAGRHSRHAAANDVTWRALRSAGAPTIKEPAGCSRPDGKRPDGLTLVPWARGRPLVWDFTCVDTFAPSYLPQTCVHPGAAAEREEDRKTKRYEAIETTGVWGKEGLSLIKEIGTRITALTDEKRATNFLIQRISIAVQRRNVAAILGSLPAGRELDEVTSEPTRYHVIHADNNFAEDHVATYYAHLAACLSGPPSHREGREKCGLERPRREVDHPSRPGQKISHVCIRFAAGSENATRYPTRYPQHCYPYPHGYPCGYPLPATRFGN</sequence>
<feature type="domain" description="Reverse transcriptase" evidence="2">
    <location>
        <begin position="275"/>
        <end position="407"/>
    </location>
</feature>
<dbReference type="Pfam" id="PF00078">
    <property type="entry name" value="RVT_1"/>
    <property type="match status" value="1"/>
</dbReference>
<reference evidence="3 4" key="1">
    <citation type="submission" date="2015-12" db="EMBL/GenBank/DDBJ databases">
        <title>The genome of Folsomia candida.</title>
        <authorList>
            <person name="Faddeeva A."/>
            <person name="Derks M.F."/>
            <person name="Anvar Y."/>
            <person name="Smit S."/>
            <person name="Van Straalen N."/>
            <person name="Roelofs D."/>
        </authorList>
    </citation>
    <scope>NUCLEOTIDE SEQUENCE [LARGE SCALE GENOMIC DNA]</scope>
    <source>
        <strain evidence="3 4">VU population</strain>
        <tissue evidence="3">Whole body</tissue>
    </source>
</reference>
<proteinExistence type="predicted"/>
<dbReference type="InterPro" id="IPR000477">
    <property type="entry name" value="RT_dom"/>
</dbReference>
<comment type="caution">
    <text evidence="3">The sequence shown here is derived from an EMBL/GenBank/DDBJ whole genome shotgun (WGS) entry which is preliminary data.</text>
</comment>
<feature type="compositionally biased region" description="Basic and acidic residues" evidence="1">
    <location>
        <begin position="894"/>
        <end position="913"/>
    </location>
</feature>
<dbReference type="Proteomes" id="UP000198287">
    <property type="component" value="Unassembled WGS sequence"/>
</dbReference>
<evidence type="ECO:0000259" key="2">
    <source>
        <dbReference type="Pfam" id="PF00078"/>
    </source>
</evidence>
<dbReference type="EMBL" id="LNIX01000010">
    <property type="protein sequence ID" value="OXA49381.1"/>
    <property type="molecule type" value="Genomic_DNA"/>
</dbReference>
<organism evidence="3 4">
    <name type="scientific">Folsomia candida</name>
    <name type="common">Springtail</name>
    <dbReference type="NCBI Taxonomy" id="158441"/>
    <lineage>
        <taxon>Eukaryota</taxon>
        <taxon>Metazoa</taxon>
        <taxon>Ecdysozoa</taxon>
        <taxon>Arthropoda</taxon>
        <taxon>Hexapoda</taxon>
        <taxon>Collembola</taxon>
        <taxon>Entomobryomorpha</taxon>
        <taxon>Isotomoidea</taxon>
        <taxon>Isotomidae</taxon>
        <taxon>Proisotominae</taxon>
        <taxon>Folsomia</taxon>
    </lineage>
</organism>
<name>A0A226DXH2_FOLCA</name>
<accession>A0A226DXH2</accession>
<evidence type="ECO:0000256" key="1">
    <source>
        <dbReference type="SAM" id="MobiDB-lite"/>
    </source>
</evidence>
<dbReference type="AlphaFoldDB" id="A0A226DXH2"/>
<feature type="region of interest" description="Disordered" evidence="1">
    <location>
        <begin position="894"/>
        <end position="916"/>
    </location>
</feature>
<dbReference type="PANTHER" id="PTHR48462">
    <property type="entry name" value="PROTEIN, PUTATIVE-RELATED"/>
    <property type="match status" value="1"/>
</dbReference>
<dbReference type="OrthoDB" id="447463at2759"/>
<keyword evidence="4" id="KW-1185">Reference proteome</keyword>
<dbReference type="PANTHER" id="PTHR48462:SF1">
    <property type="entry name" value="PROTEIN, PUTATIVE-RELATED"/>
    <property type="match status" value="1"/>
</dbReference>
<evidence type="ECO:0000313" key="4">
    <source>
        <dbReference type="Proteomes" id="UP000198287"/>
    </source>
</evidence>